<reference evidence="1" key="1">
    <citation type="submission" date="2024-03" db="EMBL/GenBank/DDBJ databases">
        <title>Whole genome sequecning of epiphytes from Marcgravia umbellata leaves.</title>
        <authorList>
            <person name="Kumar G."/>
            <person name="Savka M.A."/>
        </authorList>
    </citation>
    <scope>NUCLEOTIDE SEQUENCE</scope>
    <source>
        <strain evidence="1">RIT_BL5</strain>
    </source>
</reference>
<proteinExistence type="predicted"/>
<gene>
    <name evidence="1" type="ORF">WKI47_16670</name>
</gene>
<comment type="caution">
    <text evidence="1">The sequence shown here is derived from an EMBL/GenBank/DDBJ whole genome shotgun (WGS) entry which is preliminary data.</text>
</comment>
<dbReference type="Proteomes" id="UP001380953">
    <property type="component" value="Unassembled WGS sequence"/>
</dbReference>
<evidence type="ECO:0000313" key="2">
    <source>
        <dbReference type="Proteomes" id="UP001380953"/>
    </source>
</evidence>
<keyword evidence="2" id="KW-1185">Reference proteome</keyword>
<protein>
    <submittedName>
        <fullName evidence="1">HAD-IIA family hydrolase</fullName>
    </submittedName>
</protein>
<sequence>MAMTQNCILIDLDGTLYHGERMVPGADELIATLNTRSIPFLFLTNNSSAAPETVALRLNKMGIPARPEQVCTSSMAAAAYMAKRKPEASVAVFGEAGLRGAVSAAGLKEWTDENVHPDYVLQGIDREFSYEKLAQAGRLILAGAEFVLTNPDLLLPSEAGLMPGAGTLGSALQSMTGVQPVVIGKPSSVMMNFAFDLLGAQASQVTVIGDNMMTDIKAGAQSGCRSLLLLTHEGVTTPHNLERHKGLADAEPDIIKSNLHEVNEWVLTLS</sequence>
<dbReference type="EMBL" id="JBBKAR010000043">
    <property type="protein sequence ID" value="MEJ8305545.1"/>
    <property type="molecule type" value="Genomic_DNA"/>
</dbReference>
<keyword evidence="1" id="KW-0378">Hydrolase</keyword>
<name>A0ACC6PF71_9BACL</name>
<evidence type="ECO:0000313" key="1">
    <source>
        <dbReference type="EMBL" id="MEJ8305545.1"/>
    </source>
</evidence>
<organism evidence="1 2">
    <name type="scientific">Saccharibacillus sacchari</name>
    <dbReference type="NCBI Taxonomy" id="456493"/>
    <lineage>
        <taxon>Bacteria</taxon>
        <taxon>Bacillati</taxon>
        <taxon>Bacillota</taxon>
        <taxon>Bacilli</taxon>
        <taxon>Bacillales</taxon>
        <taxon>Paenibacillaceae</taxon>
        <taxon>Saccharibacillus</taxon>
    </lineage>
</organism>
<accession>A0ACC6PF71</accession>